<keyword evidence="7" id="KW-1185">Reference proteome</keyword>
<dbReference type="AlphaFoldDB" id="K7KX22"/>
<evidence type="ECO:0000256" key="4">
    <source>
        <dbReference type="PROSITE-ProRule" id="PRU00221"/>
    </source>
</evidence>
<protein>
    <submittedName>
        <fullName evidence="5 6">Uncharacterized protein</fullName>
    </submittedName>
</protein>
<dbReference type="InterPro" id="IPR036322">
    <property type="entry name" value="WD40_repeat_dom_sf"/>
</dbReference>
<reference evidence="6" key="2">
    <citation type="submission" date="2018-02" db="UniProtKB">
        <authorList>
            <consortium name="EnsemblPlants"/>
        </authorList>
    </citation>
    <scope>IDENTIFICATION</scope>
    <source>
        <strain evidence="6">Williams 82</strain>
    </source>
</reference>
<dbReference type="Gramene" id="KRH55267">
    <property type="protein sequence ID" value="KRH55267"/>
    <property type="gene ID" value="GLYMA_06G241500"/>
</dbReference>
<name>K7KX22_SOYBN</name>
<keyword evidence="2" id="KW-0677">Repeat</keyword>
<accession>K7KX22</accession>
<dbReference type="InterPro" id="IPR001680">
    <property type="entry name" value="WD40_rpt"/>
</dbReference>
<dbReference type="Pfam" id="PF00400">
    <property type="entry name" value="WD40"/>
    <property type="match status" value="1"/>
</dbReference>
<dbReference type="InParanoid" id="K7KX22"/>
<evidence type="ECO:0000313" key="7">
    <source>
        <dbReference type="Proteomes" id="UP000008827"/>
    </source>
</evidence>
<dbReference type="SUPFAM" id="SSF50978">
    <property type="entry name" value="WD40 repeat-like"/>
    <property type="match status" value="1"/>
</dbReference>
<dbReference type="Proteomes" id="UP000008827">
    <property type="component" value="Chromosome 6"/>
</dbReference>
<dbReference type="GO" id="GO:0000398">
    <property type="term" value="P:mRNA splicing, via spliceosome"/>
    <property type="evidence" value="ECO:0007669"/>
    <property type="project" value="InterPro"/>
</dbReference>
<dbReference type="EMBL" id="CM000839">
    <property type="protein sequence ID" value="KRH55267.1"/>
    <property type="molecule type" value="Genomic_DNA"/>
</dbReference>
<dbReference type="PROSITE" id="PS50082">
    <property type="entry name" value="WD_REPEATS_2"/>
    <property type="match status" value="1"/>
</dbReference>
<evidence type="ECO:0000313" key="6">
    <source>
        <dbReference type="EnsemblPlants" id="KRH55267"/>
    </source>
</evidence>
<evidence type="ECO:0000256" key="3">
    <source>
        <dbReference type="ARBA" id="ARBA00025726"/>
    </source>
</evidence>
<dbReference type="InterPro" id="IPR015943">
    <property type="entry name" value="WD40/YVTN_repeat-like_dom_sf"/>
</dbReference>
<reference evidence="5" key="3">
    <citation type="submission" date="2018-07" db="EMBL/GenBank/DDBJ databases">
        <title>WGS assembly of Glycine max.</title>
        <authorList>
            <person name="Schmutz J."/>
            <person name="Cannon S."/>
            <person name="Schlueter J."/>
            <person name="Ma J."/>
            <person name="Mitros T."/>
            <person name="Nelson W."/>
            <person name="Hyten D."/>
            <person name="Song Q."/>
            <person name="Thelen J."/>
            <person name="Cheng J."/>
            <person name="Xu D."/>
            <person name="Hellsten U."/>
            <person name="May G."/>
            <person name="Yu Y."/>
            <person name="Sakurai T."/>
            <person name="Umezawa T."/>
            <person name="Bhattacharyya M."/>
            <person name="Sandhu D."/>
            <person name="Valliyodan B."/>
            <person name="Lindquist E."/>
            <person name="Peto M."/>
            <person name="Grant D."/>
            <person name="Shu S."/>
            <person name="Goodstein D."/>
            <person name="Barry K."/>
            <person name="Futrell-Griggs M."/>
            <person name="Abernathy B."/>
            <person name="Du J."/>
            <person name="Tian Z."/>
            <person name="Zhu L."/>
            <person name="Gill N."/>
            <person name="Joshi T."/>
            <person name="Libault M."/>
            <person name="Sethuraman A."/>
            <person name="Zhang X."/>
            <person name="Shinozaki K."/>
            <person name="Nguyen H."/>
            <person name="Wing R."/>
            <person name="Cregan P."/>
            <person name="Specht J."/>
            <person name="Grimwood J."/>
            <person name="Rokhsar D."/>
            <person name="Stacey G."/>
            <person name="Shoemaker R."/>
            <person name="Jackson S."/>
        </authorList>
    </citation>
    <scope>NUCLEOTIDE SEQUENCE</scope>
    <source>
        <tissue evidence="5">Callus</tissue>
    </source>
</reference>
<reference evidence="5 6" key="1">
    <citation type="journal article" date="2010" name="Nature">
        <title>Genome sequence of the palaeopolyploid soybean.</title>
        <authorList>
            <person name="Schmutz J."/>
            <person name="Cannon S.B."/>
            <person name="Schlueter J."/>
            <person name="Ma J."/>
            <person name="Mitros T."/>
            <person name="Nelson W."/>
            <person name="Hyten D.L."/>
            <person name="Song Q."/>
            <person name="Thelen J.J."/>
            <person name="Cheng J."/>
            <person name="Xu D."/>
            <person name="Hellsten U."/>
            <person name="May G.D."/>
            <person name="Yu Y."/>
            <person name="Sakurai T."/>
            <person name="Umezawa T."/>
            <person name="Bhattacharyya M.K."/>
            <person name="Sandhu D."/>
            <person name="Valliyodan B."/>
            <person name="Lindquist E."/>
            <person name="Peto M."/>
            <person name="Grant D."/>
            <person name="Shu S."/>
            <person name="Goodstein D."/>
            <person name="Barry K."/>
            <person name="Futrell-Griggs M."/>
            <person name="Abernathy B."/>
            <person name="Du J."/>
            <person name="Tian Z."/>
            <person name="Zhu L."/>
            <person name="Gill N."/>
            <person name="Joshi T."/>
            <person name="Libault M."/>
            <person name="Sethuraman A."/>
            <person name="Zhang X.-C."/>
            <person name="Shinozaki K."/>
            <person name="Nguyen H.T."/>
            <person name="Wing R.A."/>
            <person name="Cregan P."/>
            <person name="Specht J."/>
            <person name="Grimwood J."/>
            <person name="Rokhsar D."/>
            <person name="Stacey G."/>
            <person name="Shoemaker R.C."/>
            <person name="Jackson S.A."/>
        </authorList>
    </citation>
    <scope>NUCLEOTIDE SEQUENCE [LARGE SCALE GENOMIC DNA]</scope>
    <source>
        <strain evidence="6">cv. Williams 82</strain>
        <tissue evidence="5">Callus</tissue>
    </source>
</reference>
<evidence type="ECO:0000256" key="1">
    <source>
        <dbReference type="ARBA" id="ARBA00022574"/>
    </source>
</evidence>
<dbReference type="InterPro" id="IPR019775">
    <property type="entry name" value="WD40_repeat_CS"/>
</dbReference>
<dbReference type="Gene3D" id="2.130.10.10">
    <property type="entry name" value="YVTN repeat-like/Quinoprotein amine dehydrogenase"/>
    <property type="match status" value="2"/>
</dbReference>
<evidence type="ECO:0000256" key="2">
    <source>
        <dbReference type="ARBA" id="ARBA00022737"/>
    </source>
</evidence>
<sequence length="142" mass="15721">MNLHGAVLLGQFDSELAVVGRVTAVDSEVISGHLGWVRSVAVDPSNISWLFCSSCSFGQLWDLASGVLKLTLIVHIEQVRGLAVSNKHTYMFSAGDHKQNPQVVTGSHDTTIKMWDLRYGKTMPTLTNHKKSIYNLLVEHFN</sequence>
<evidence type="ECO:0000313" key="5">
    <source>
        <dbReference type="EMBL" id="KRH55267.1"/>
    </source>
</evidence>
<dbReference type="InterPro" id="IPR045241">
    <property type="entry name" value="Prp46/PLRG1-like"/>
</dbReference>
<dbReference type="STRING" id="3847.K7KX22"/>
<comment type="similarity">
    <text evidence="3">Belongs to the WD repeat PRL1/PRL2 family.</text>
</comment>
<dbReference type="SMR" id="K7KX22"/>
<gene>
    <name evidence="5" type="ORF">GLYMA_06G241500</name>
</gene>
<dbReference type="eggNOG" id="KOG0285">
    <property type="taxonomic scope" value="Eukaryota"/>
</dbReference>
<dbReference type="PANTHER" id="PTHR19923:SF0">
    <property type="entry name" value="PLEIOTROPIC REGULATOR 1"/>
    <property type="match status" value="1"/>
</dbReference>
<dbReference type="PaxDb" id="3847-GLYMA06G36893.1"/>
<keyword evidence="1 4" id="KW-0853">WD repeat</keyword>
<organism evidence="6">
    <name type="scientific">Glycine max</name>
    <name type="common">Soybean</name>
    <name type="synonym">Glycine hispida</name>
    <dbReference type="NCBI Taxonomy" id="3847"/>
    <lineage>
        <taxon>Eukaryota</taxon>
        <taxon>Viridiplantae</taxon>
        <taxon>Streptophyta</taxon>
        <taxon>Embryophyta</taxon>
        <taxon>Tracheophyta</taxon>
        <taxon>Spermatophyta</taxon>
        <taxon>Magnoliopsida</taxon>
        <taxon>eudicotyledons</taxon>
        <taxon>Gunneridae</taxon>
        <taxon>Pentapetalae</taxon>
        <taxon>rosids</taxon>
        <taxon>fabids</taxon>
        <taxon>Fabales</taxon>
        <taxon>Fabaceae</taxon>
        <taxon>Papilionoideae</taxon>
        <taxon>50 kb inversion clade</taxon>
        <taxon>NPAAA clade</taxon>
        <taxon>indigoferoid/millettioid clade</taxon>
        <taxon>Phaseoleae</taxon>
        <taxon>Glycine</taxon>
        <taxon>Glycine subgen. Soja</taxon>
    </lineage>
</organism>
<dbReference type="EnsemblPlants" id="KRH55267">
    <property type="protein sequence ID" value="KRH55267"/>
    <property type="gene ID" value="GLYMA_06G241500"/>
</dbReference>
<proteinExistence type="inferred from homology"/>
<dbReference type="SMART" id="SM00320">
    <property type="entry name" value="WD40"/>
    <property type="match status" value="2"/>
</dbReference>
<dbReference type="PANTHER" id="PTHR19923">
    <property type="entry name" value="WD40 REPEAT PROTEINPRL1/PRL2-RELATED"/>
    <property type="match status" value="1"/>
</dbReference>
<dbReference type="PROSITE" id="PS00678">
    <property type="entry name" value="WD_REPEATS_1"/>
    <property type="match status" value="1"/>
</dbReference>
<feature type="repeat" description="WD" evidence="4">
    <location>
        <begin position="103"/>
        <end position="125"/>
    </location>
</feature>
<dbReference type="HOGENOM" id="CLU_1819318_0_0_1"/>